<accession>X0VCF0</accession>
<protein>
    <recommendedName>
        <fullName evidence="2">HEPN domain-containing protein</fullName>
    </recommendedName>
</protein>
<feature type="non-terminal residue" evidence="1">
    <location>
        <position position="1"/>
    </location>
</feature>
<name>X0VCF0_9ZZZZ</name>
<evidence type="ECO:0008006" key="2">
    <source>
        <dbReference type="Google" id="ProtNLM"/>
    </source>
</evidence>
<organism evidence="1">
    <name type="scientific">marine sediment metagenome</name>
    <dbReference type="NCBI Taxonomy" id="412755"/>
    <lineage>
        <taxon>unclassified sequences</taxon>
        <taxon>metagenomes</taxon>
        <taxon>ecological metagenomes</taxon>
    </lineage>
</organism>
<dbReference type="EMBL" id="BARS01033852">
    <property type="protein sequence ID" value="GAG15814.1"/>
    <property type="molecule type" value="Genomic_DNA"/>
</dbReference>
<comment type="caution">
    <text evidence="1">The sequence shown here is derived from an EMBL/GenBank/DDBJ whole genome shotgun (WGS) entry which is preliminary data.</text>
</comment>
<gene>
    <name evidence="1" type="ORF">S01H1_52379</name>
</gene>
<sequence length="161" mass="18909">PQLRDYWNIVLTNAKEGRYNKGGEPPNIPPSDLHGPYFILVSYALENLFKALIIRDRSDEIRTQFAQTGRLPNLIHKHDLLELSKKANIKMDIKEEDILIRLSRQSKWKSRYPVPVELSDMRNILKYSNGKGYFTDYFKPDDLDQLDAIVKRVKDHLRVTR</sequence>
<reference evidence="1" key="1">
    <citation type="journal article" date="2014" name="Front. Microbiol.">
        <title>High frequency of phylogenetically diverse reductive dehalogenase-homologous genes in deep subseafloor sedimentary metagenomes.</title>
        <authorList>
            <person name="Kawai M."/>
            <person name="Futagami T."/>
            <person name="Toyoda A."/>
            <person name="Takaki Y."/>
            <person name="Nishi S."/>
            <person name="Hori S."/>
            <person name="Arai W."/>
            <person name="Tsubouchi T."/>
            <person name="Morono Y."/>
            <person name="Uchiyama I."/>
            <person name="Ito T."/>
            <person name="Fujiyama A."/>
            <person name="Inagaki F."/>
            <person name="Takami H."/>
        </authorList>
    </citation>
    <scope>NUCLEOTIDE SEQUENCE</scope>
    <source>
        <strain evidence="1">Expedition CK06-06</strain>
    </source>
</reference>
<dbReference type="AlphaFoldDB" id="X0VCF0"/>
<proteinExistence type="predicted"/>
<evidence type="ECO:0000313" key="1">
    <source>
        <dbReference type="EMBL" id="GAG15814.1"/>
    </source>
</evidence>